<dbReference type="eggNOG" id="COG2011">
    <property type="taxonomic scope" value="Bacteria"/>
</dbReference>
<gene>
    <name evidence="10" type="ORF">IV74_GL001602</name>
</gene>
<evidence type="ECO:0000256" key="1">
    <source>
        <dbReference type="ARBA" id="ARBA00004651"/>
    </source>
</evidence>
<dbReference type="Gene3D" id="1.10.3720.10">
    <property type="entry name" value="MetI-like"/>
    <property type="match status" value="1"/>
</dbReference>
<feature type="transmembrane region" description="Helical" evidence="8">
    <location>
        <begin position="30"/>
        <end position="53"/>
    </location>
</feature>
<dbReference type="GO" id="GO:0048473">
    <property type="term" value="P:D-methionine transmembrane transport"/>
    <property type="evidence" value="ECO:0007669"/>
    <property type="project" value="TreeGrafter"/>
</dbReference>
<evidence type="ECO:0000256" key="3">
    <source>
        <dbReference type="ARBA" id="ARBA00022448"/>
    </source>
</evidence>
<evidence type="ECO:0000313" key="10">
    <source>
        <dbReference type="EMBL" id="KRN57654.1"/>
    </source>
</evidence>
<feature type="domain" description="ABC transmembrane type-1" evidence="9">
    <location>
        <begin position="26"/>
        <end position="220"/>
    </location>
</feature>
<organism evidence="10 11">
    <name type="scientific">Carnobacterium divergens DSM 20623</name>
    <dbReference type="NCBI Taxonomy" id="1449336"/>
    <lineage>
        <taxon>Bacteria</taxon>
        <taxon>Bacillati</taxon>
        <taxon>Bacillota</taxon>
        <taxon>Bacilli</taxon>
        <taxon>Lactobacillales</taxon>
        <taxon>Carnobacteriaceae</taxon>
        <taxon>Carnobacterium</taxon>
    </lineage>
</organism>
<comment type="similarity">
    <text evidence="2">Belongs to the binding-protein-dependent transport system permease family. CysTW subfamily.</text>
</comment>
<evidence type="ECO:0000256" key="8">
    <source>
        <dbReference type="RuleBase" id="RU363032"/>
    </source>
</evidence>
<comment type="subcellular location">
    <subcellularLocation>
        <location evidence="1 8">Cell membrane</location>
        <topology evidence="1 8">Multi-pass membrane protein</topology>
    </subcellularLocation>
</comment>
<keyword evidence="7 8" id="KW-0472">Membrane</keyword>
<evidence type="ECO:0000256" key="4">
    <source>
        <dbReference type="ARBA" id="ARBA00022475"/>
    </source>
</evidence>
<dbReference type="InterPro" id="IPR035906">
    <property type="entry name" value="MetI-like_sf"/>
</dbReference>
<dbReference type="PATRIC" id="fig|1449336.4.peg.1634"/>
<dbReference type="PANTHER" id="PTHR30450">
    <property type="entry name" value="ABC TRANSPORTER PERMEASE"/>
    <property type="match status" value="1"/>
</dbReference>
<feature type="transmembrane region" description="Helical" evidence="8">
    <location>
        <begin position="74"/>
        <end position="92"/>
    </location>
</feature>
<dbReference type="InterPro" id="IPR051322">
    <property type="entry name" value="AA_ABC_Transporter_Permease"/>
</dbReference>
<keyword evidence="5 8" id="KW-0812">Transmembrane</keyword>
<feature type="transmembrane region" description="Helical" evidence="8">
    <location>
        <begin position="201"/>
        <end position="224"/>
    </location>
</feature>
<dbReference type="PANTHER" id="PTHR30450:SF1">
    <property type="entry name" value="D-METHIONINE TRANSPORT SYSTEM PERMEASE PROTEIN METI-RELATED"/>
    <property type="match status" value="1"/>
</dbReference>
<dbReference type="FunFam" id="1.10.3720.10:FF:000002">
    <property type="entry name" value="D-methionine ABC transporter permease MetI"/>
    <property type="match status" value="1"/>
</dbReference>
<dbReference type="CDD" id="cd06261">
    <property type="entry name" value="TM_PBP2"/>
    <property type="match status" value="1"/>
</dbReference>
<dbReference type="Proteomes" id="UP000051658">
    <property type="component" value="Unassembled WGS sequence"/>
</dbReference>
<evidence type="ECO:0000256" key="7">
    <source>
        <dbReference type="ARBA" id="ARBA00023136"/>
    </source>
</evidence>
<evidence type="ECO:0000313" key="11">
    <source>
        <dbReference type="Proteomes" id="UP000051658"/>
    </source>
</evidence>
<dbReference type="GO" id="GO:0005886">
    <property type="term" value="C:plasma membrane"/>
    <property type="evidence" value="ECO:0007669"/>
    <property type="project" value="UniProtKB-SubCell"/>
</dbReference>
<evidence type="ECO:0000259" key="9">
    <source>
        <dbReference type="PROSITE" id="PS50928"/>
    </source>
</evidence>
<evidence type="ECO:0000256" key="6">
    <source>
        <dbReference type="ARBA" id="ARBA00022989"/>
    </source>
</evidence>
<proteinExistence type="inferred from homology"/>
<dbReference type="Pfam" id="PF00528">
    <property type="entry name" value="BPD_transp_1"/>
    <property type="match status" value="1"/>
</dbReference>
<keyword evidence="6 8" id="KW-1133">Transmembrane helix</keyword>
<sequence>MKTMLDSLASYFKNIPPLKEEFIESTIQTLYMVSVTAIIAGILGIILGVILVVTDANGILENRGIYTTLDKIINVFRSIPFIIMLAVIVPFTRLLVGTSIGTTAAIVPLVIGTVPFFARQIQNALVEVDSGVVEAAQAMGSSPLEIIFRVYLKEGLNGIIRASSVTIINLIGLTAMAGAIGGGGLGNLAISKGYNRFQNDVTLVATLIILILVFISQFIGNFLIKRTSHS</sequence>
<dbReference type="EMBL" id="JQBS01000003">
    <property type="protein sequence ID" value="KRN57654.1"/>
    <property type="molecule type" value="Genomic_DNA"/>
</dbReference>
<keyword evidence="11" id="KW-1185">Reference proteome</keyword>
<feature type="transmembrane region" description="Helical" evidence="8">
    <location>
        <begin position="98"/>
        <end position="118"/>
    </location>
</feature>
<feature type="transmembrane region" description="Helical" evidence="8">
    <location>
        <begin position="159"/>
        <end position="181"/>
    </location>
</feature>
<accession>A0A0R2I2A1</accession>
<dbReference type="AlphaFoldDB" id="A0A0R2I2A1"/>
<protein>
    <recommendedName>
        <fullName evidence="9">ABC transmembrane type-1 domain-containing protein</fullName>
    </recommendedName>
</protein>
<dbReference type="InterPro" id="IPR000515">
    <property type="entry name" value="MetI-like"/>
</dbReference>
<evidence type="ECO:0000256" key="5">
    <source>
        <dbReference type="ARBA" id="ARBA00022692"/>
    </source>
</evidence>
<comment type="caution">
    <text evidence="10">The sequence shown here is derived from an EMBL/GenBank/DDBJ whole genome shotgun (WGS) entry which is preliminary data.</text>
</comment>
<keyword evidence="3 8" id="KW-0813">Transport</keyword>
<dbReference type="PROSITE" id="PS50928">
    <property type="entry name" value="ABC_TM1"/>
    <property type="match status" value="1"/>
</dbReference>
<dbReference type="SUPFAM" id="SSF161098">
    <property type="entry name" value="MetI-like"/>
    <property type="match status" value="1"/>
</dbReference>
<keyword evidence="4" id="KW-1003">Cell membrane</keyword>
<reference evidence="10 11" key="1">
    <citation type="journal article" date="2015" name="Genome Announc.">
        <title>Expanding the biotechnology potential of lactobacilli through comparative genomics of 213 strains and associated genera.</title>
        <authorList>
            <person name="Sun Z."/>
            <person name="Harris H.M."/>
            <person name="McCann A."/>
            <person name="Guo C."/>
            <person name="Argimon S."/>
            <person name="Zhang W."/>
            <person name="Yang X."/>
            <person name="Jeffery I.B."/>
            <person name="Cooney J.C."/>
            <person name="Kagawa T.F."/>
            <person name="Liu W."/>
            <person name="Song Y."/>
            <person name="Salvetti E."/>
            <person name="Wrobel A."/>
            <person name="Rasinkangas P."/>
            <person name="Parkhill J."/>
            <person name="Rea M.C."/>
            <person name="O'Sullivan O."/>
            <person name="Ritari J."/>
            <person name="Douillard F.P."/>
            <person name="Paul Ross R."/>
            <person name="Yang R."/>
            <person name="Briner A.E."/>
            <person name="Felis G.E."/>
            <person name="de Vos W.M."/>
            <person name="Barrangou R."/>
            <person name="Klaenhammer T.R."/>
            <person name="Caufield P.W."/>
            <person name="Cui Y."/>
            <person name="Zhang H."/>
            <person name="O'Toole P.W."/>
        </authorList>
    </citation>
    <scope>NUCLEOTIDE SEQUENCE [LARGE SCALE GENOMIC DNA]</scope>
    <source>
        <strain evidence="10 11">DSM 20623</strain>
    </source>
</reference>
<evidence type="ECO:0000256" key="2">
    <source>
        <dbReference type="ARBA" id="ARBA00007069"/>
    </source>
</evidence>
<name>A0A0R2I2A1_CARDV</name>